<keyword evidence="6 7" id="KW-0804">Transcription</keyword>
<dbReference type="CDD" id="cd16321">
    <property type="entry name" value="MraZ_C"/>
    <property type="match status" value="1"/>
</dbReference>
<evidence type="ECO:0000256" key="4">
    <source>
        <dbReference type="ARBA" id="ARBA00023015"/>
    </source>
</evidence>
<evidence type="ECO:0000256" key="3">
    <source>
        <dbReference type="ARBA" id="ARBA00022737"/>
    </source>
</evidence>
<evidence type="ECO:0000256" key="7">
    <source>
        <dbReference type="HAMAP-Rule" id="MF_01008"/>
    </source>
</evidence>
<name>A0ABN0C7C0_9ACTN</name>
<organism evidence="9 10">
    <name type="scientific">Cutibacterium modestum HL044PA1</name>
    <dbReference type="NCBI Taxonomy" id="765109"/>
    <lineage>
        <taxon>Bacteria</taxon>
        <taxon>Bacillati</taxon>
        <taxon>Actinomycetota</taxon>
        <taxon>Actinomycetes</taxon>
        <taxon>Propionibacteriales</taxon>
        <taxon>Propionibacteriaceae</taxon>
        <taxon>Cutibacterium</taxon>
        <taxon>Cutibacterium modestum</taxon>
    </lineage>
</organism>
<evidence type="ECO:0000259" key="8">
    <source>
        <dbReference type="PROSITE" id="PS51740"/>
    </source>
</evidence>
<sequence>MVEVSGGDHLDRRARRCPVFLGTHTPKLDEKGRFFLPAKFRDELDDGLVITRGQDRCLAIYPTETFVEMTREIAKGSVSVKKVRDYQRMLAAGASDTAPDKQGRVMIPPMLRRYAGLNKEIVVVGAITRVEVWDATEWEKYSETQEEAFADMNEEVFAEQ</sequence>
<dbReference type="InterPro" id="IPR003444">
    <property type="entry name" value="MraZ"/>
</dbReference>
<accession>A0ABN0C7C0</accession>
<dbReference type="Proteomes" id="UP000003179">
    <property type="component" value="Unassembled WGS sequence"/>
</dbReference>
<dbReference type="InterPro" id="IPR035644">
    <property type="entry name" value="MraZ_C"/>
</dbReference>
<keyword evidence="10" id="KW-1185">Reference proteome</keyword>
<keyword evidence="3" id="KW-0677">Repeat</keyword>
<dbReference type="CDD" id="cd16320">
    <property type="entry name" value="MraZ_N"/>
    <property type="match status" value="1"/>
</dbReference>
<comment type="similarity">
    <text evidence="7">Belongs to the MraZ family.</text>
</comment>
<evidence type="ECO:0000256" key="2">
    <source>
        <dbReference type="ARBA" id="ARBA00022490"/>
    </source>
</evidence>
<dbReference type="NCBIfam" id="TIGR00242">
    <property type="entry name" value="division/cell wall cluster transcriptional repressor MraZ"/>
    <property type="match status" value="1"/>
</dbReference>
<dbReference type="Pfam" id="PF02381">
    <property type="entry name" value="MraZ"/>
    <property type="match status" value="2"/>
</dbReference>
<comment type="subunit">
    <text evidence="7">Forms oligomers.</text>
</comment>
<evidence type="ECO:0000256" key="6">
    <source>
        <dbReference type="ARBA" id="ARBA00023163"/>
    </source>
</evidence>
<evidence type="ECO:0000256" key="5">
    <source>
        <dbReference type="ARBA" id="ARBA00023125"/>
    </source>
</evidence>
<gene>
    <name evidence="7 9" type="primary">mraZ</name>
    <name evidence="9" type="ORF">HMPREF9607_00631</name>
</gene>
<dbReference type="InterPro" id="IPR035642">
    <property type="entry name" value="MraZ_N"/>
</dbReference>
<keyword evidence="4 7" id="KW-0805">Transcription regulation</keyword>
<dbReference type="HAMAP" id="MF_01008">
    <property type="entry name" value="MraZ"/>
    <property type="match status" value="1"/>
</dbReference>
<proteinExistence type="inferred from homology"/>
<dbReference type="InterPro" id="IPR037914">
    <property type="entry name" value="SpoVT-AbrB_sf"/>
</dbReference>
<comment type="subcellular location">
    <subcellularLocation>
        <location evidence="7">Cytoplasm</location>
        <location evidence="7">Nucleoid</location>
    </subcellularLocation>
</comment>
<feature type="domain" description="SpoVT-AbrB" evidence="8">
    <location>
        <begin position="23"/>
        <end position="65"/>
    </location>
</feature>
<dbReference type="PANTHER" id="PTHR34701:SF1">
    <property type="entry name" value="TRANSCRIPTIONAL REGULATOR MRAZ"/>
    <property type="match status" value="1"/>
</dbReference>
<dbReference type="SUPFAM" id="SSF89447">
    <property type="entry name" value="AbrB/MazE/MraZ-like"/>
    <property type="match status" value="1"/>
</dbReference>
<comment type="caution">
    <text evidence="9">The sequence shown here is derived from an EMBL/GenBank/DDBJ whole genome shotgun (WGS) entry which is preliminary data.</text>
</comment>
<reference evidence="9" key="1">
    <citation type="submission" date="2010-08" db="EMBL/GenBank/DDBJ databases">
        <authorList>
            <person name="Weinstock G."/>
            <person name="Sodergren E."/>
            <person name="Clifton S."/>
            <person name="Fulton L."/>
            <person name="Fulton B."/>
            <person name="Courtney L."/>
            <person name="Fronick C."/>
            <person name="Harrison M."/>
            <person name="Strong C."/>
            <person name="Farmer C."/>
            <person name="Delahaunty K."/>
            <person name="Markovic C."/>
            <person name="Hall O."/>
            <person name="Minx P."/>
            <person name="Tomlinson C."/>
            <person name="Mitreva M."/>
            <person name="Hou S."/>
            <person name="Chen J."/>
            <person name="Wollam A."/>
            <person name="Pepin K.H."/>
            <person name="Johnson M."/>
            <person name="Bhonagiri V."/>
            <person name="Zhang X."/>
            <person name="Suruliraj S."/>
            <person name="Warren W."/>
            <person name="Chinwalla A."/>
            <person name="Mardis E.R."/>
            <person name="Wilson R.K."/>
        </authorList>
    </citation>
    <scope>NUCLEOTIDE SEQUENCE [LARGE SCALE GENOMIC DNA]</scope>
    <source>
        <strain evidence="9">HL044PA1</strain>
    </source>
</reference>
<dbReference type="InterPro" id="IPR038619">
    <property type="entry name" value="MraZ_sf"/>
</dbReference>
<keyword evidence="2 7" id="KW-0963">Cytoplasm</keyword>
<evidence type="ECO:0000313" key="9">
    <source>
        <dbReference type="EMBL" id="EFS93155.1"/>
    </source>
</evidence>
<evidence type="ECO:0000313" key="10">
    <source>
        <dbReference type="Proteomes" id="UP000003179"/>
    </source>
</evidence>
<dbReference type="InterPro" id="IPR007159">
    <property type="entry name" value="SpoVT-AbrB_dom"/>
</dbReference>
<feature type="domain" description="SpoVT-AbrB" evidence="8">
    <location>
        <begin position="94"/>
        <end position="137"/>
    </location>
</feature>
<dbReference type="EMBL" id="ADZU01000012">
    <property type="protein sequence ID" value="EFS93155.1"/>
    <property type="molecule type" value="Genomic_DNA"/>
</dbReference>
<evidence type="ECO:0000256" key="1">
    <source>
        <dbReference type="ARBA" id="ARBA00013860"/>
    </source>
</evidence>
<dbReference type="InterPro" id="IPR020603">
    <property type="entry name" value="MraZ_dom"/>
</dbReference>
<dbReference type="PANTHER" id="PTHR34701">
    <property type="entry name" value="TRANSCRIPTIONAL REGULATOR MRAZ"/>
    <property type="match status" value="1"/>
</dbReference>
<protein>
    <recommendedName>
        <fullName evidence="1 7">Transcriptional regulator MraZ</fullName>
    </recommendedName>
</protein>
<dbReference type="PROSITE" id="PS51740">
    <property type="entry name" value="SPOVT_ABRB"/>
    <property type="match status" value="2"/>
</dbReference>
<dbReference type="Gene3D" id="3.40.1550.20">
    <property type="entry name" value="Transcriptional regulator MraZ domain"/>
    <property type="match status" value="1"/>
</dbReference>
<keyword evidence="5 7" id="KW-0238">DNA-binding</keyword>